<dbReference type="Proteomes" id="UP000801492">
    <property type="component" value="Unassembled WGS sequence"/>
</dbReference>
<feature type="compositionally biased region" description="Low complexity" evidence="1">
    <location>
        <begin position="550"/>
        <end position="569"/>
    </location>
</feature>
<feature type="compositionally biased region" description="Low complexity" evidence="1">
    <location>
        <begin position="50"/>
        <end position="60"/>
    </location>
</feature>
<keyword evidence="3" id="KW-1185">Reference proteome</keyword>
<feature type="compositionally biased region" description="Polar residues" evidence="1">
    <location>
        <begin position="372"/>
        <end position="384"/>
    </location>
</feature>
<feature type="region of interest" description="Disordered" evidence="1">
    <location>
        <begin position="256"/>
        <end position="624"/>
    </location>
</feature>
<name>A0A8K0GFF1_IGNLU</name>
<dbReference type="AlphaFoldDB" id="A0A8K0GFF1"/>
<feature type="compositionally biased region" description="Polar residues" evidence="1">
    <location>
        <begin position="444"/>
        <end position="454"/>
    </location>
</feature>
<feature type="compositionally biased region" description="Basic and acidic residues" evidence="1">
    <location>
        <begin position="361"/>
        <end position="371"/>
    </location>
</feature>
<feature type="compositionally biased region" description="Basic and acidic residues" evidence="1">
    <location>
        <begin position="120"/>
        <end position="131"/>
    </location>
</feature>
<feature type="compositionally biased region" description="Low complexity" evidence="1">
    <location>
        <begin position="516"/>
        <end position="531"/>
    </location>
</feature>
<feature type="region of interest" description="Disordered" evidence="1">
    <location>
        <begin position="657"/>
        <end position="678"/>
    </location>
</feature>
<feature type="compositionally biased region" description="Polar residues" evidence="1">
    <location>
        <begin position="393"/>
        <end position="408"/>
    </location>
</feature>
<reference evidence="2" key="1">
    <citation type="submission" date="2019-08" db="EMBL/GenBank/DDBJ databases">
        <title>The genome of the North American firefly Photinus pyralis.</title>
        <authorList>
            <consortium name="Photinus pyralis genome working group"/>
            <person name="Fallon T.R."/>
            <person name="Sander Lower S.E."/>
            <person name="Weng J.-K."/>
        </authorList>
    </citation>
    <scope>NUCLEOTIDE SEQUENCE</scope>
    <source>
        <strain evidence="2">TRF0915ILg1</strain>
        <tissue evidence="2">Whole body</tissue>
    </source>
</reference>
<feature type="region of interest" description="Disordered" evidence="1">
    <location>
        <begin position="884"/>
        <end position="942"/>
    </location>
</feature>
<feature type="compositionally biased region" description="Polar residues" evidence="1">
    <location>
        <begin position="327"/>
        <end position="360"/>
    </location>
</feature>
<gene>
    <name evidence="2" type="ORF">ILUMI_08427</name>
</gene>
<feature type="compositionally biased region" description="Low complexity" evidence="1">
    <location>
        <begin position="218"/>
        <end position="231"/>
    </location>
</feature>
<feature type="compositionally biased region" description="Polar residues" evidence="1">
    <location>
        <begin position="260"/>
        <end position="275"/>
    </location>
</feature>
<feature type="compositionally biased region" description="Low complexity" evidence="1">
    <location>
        <begin position="409"/>
        <end position="443"/>
    </location>
</feature>
<evidence type="ECO:0000256" key="1">
    <source>
        <dbReference type="SAM" id="MobiDB-lite"/>
    </source>
</evidence>
<feature type="compositionally biased region" description="Polar residues" evidence="1">
    <location>
        <begin position="181"/>
        <end position="196"/>
    </location>
</feature>
<feature type="compositionally biased region" description="Basic and acidic residues" evidence="1">
    <location>
        <begin position="572"/>
        <end position="586"/>
    </location>
</feature>
<comment type="caution">
    <text evidence="2">The sequence shown here is derived from an EMBL/GenBank/DDBJ whole genome shotgun (WGS) entry which is preliminary data.</text>
</comment>
<feature type="compositionally biased region" description="Polar residues" evidence="1">
    <location>
        <begin position="25"/>
        <end position="36"/>
    </location>
</feature>
<sequence>MTLQTKLIRCMPIKNLETMGRPDGSRNNRTKTGNRSTLDKGNVNSTYDGSSSSKPEATSSKYEPAYSRSGSSEIKRTSDGSSSNLRLGQKYSSYSSGYQRDASASRDAGKYPGNNSLSTRLKETTDKKDTSHPPISYRPIARTGGSLSRDPSAERDSTINYSRLYPPSYGTRSVSRERTDSTSSASTIPKYTGRSSTSKDDKYTLGRTSRNTSREDLSSSSKFKTATASRAASREDLTTIPNKYITSRFLPKNTIEKSHTAYTRPSSTRIASSQRETSRKNRELLNLLSTQNDTVKTSSRPDSRCSSNLSEDTSKDKTSSSDMQRPENINSTPSQTTLIKAKTNTSRLPEKQVVQTNNKNSHTDDKSDTNKSNKCGNSSATPWSNYLDLKFSSPGNDTKNQKNSGSNDSSQTESSKQKQSQHSNSSSPKNLSRNNSSKSLSQNTKLNSKPSQSIPKPLPPQIPNFMIPNKDFRKSVLNMNPDGKSKKSQRSNSVSSAESEVEIPLSEATDISENLSSCKSFHKTSSSSISKLPKRTNSEATDSRSRRSNTRSPSVPSEGNSSSAAATSGSEDDSKSKSSKSKSDNKQKKRNLVSTRNSTDDSILDKSPKPPISPRPKNDNLKSEAEAKSFLMRALAPVTSLFKVKYNDAPDKINWLDSSSENTSENKEIIRSKSQPPDDKIKIRHIESGERAWWMEQNQENSESCSGKEGQKRMMCRIESGEKARWLEENSSKSEEMSQRKILRRVESGEKAWWLDDNAQIPEGIIVYATEEEINSLRNSPKKFEEQKKILRRVESGERPWWLDENGEVPEGVQVYSVVNKPPEENIMTQEYLQKHKIRHIDSGERAWWLCSSENIPELINNNKEEIKNVHKISHQRSGEKAWWLGDSKENSRDTSDTEGENEIPLGDRASPEGLEMPKESEQGRLTPYDNVPSTQMKPKRPDSLFISRHKNIDDILGGVSQCWSPLMDRIFSYQENKFLDNECEVVNPDQVKIHDSTAQRGIIQPNRVDVIGGFSNTTSNGNRHAYLGGNTNTDVPSLYSAYISSLIAGPRNLWVDWI</sequence>
<feature type="compositionally biased region" description="Basic and acidic residues" evidence="1">
    <location>
        <begin position="887"/>
        <end position="896"/>
    </location>
</feature>
<evidence type="ECO:0000313" key="2">
    <source>
        <dbReference type="EMBL" id="KAF2897749.1"/>
    </source>
</evidence>
<organism evidence="2 3">
    <name type="scientific">Ignelater luminosus</name>
    <name type="common">Cucubano</name>
    <name type="synonym">Pyrophorus luminosus</name>
    <dbReference type="NCBI Taxonomy" id="2038154"/>
    <lineage>
        <taxon>Eukaryota</taxon>
        <taxon>Metazoa</taxon>
        <taxon>Ecdysozoa</taxon>
        <taxon>Arthropoda</taxon>
        <taxon>Hexapoda</taxon>
        <taxon>Insecta</taxon>
        <taxon>Pterygota</taxon>
        <taxon>Neoptera</taxon>
        <taxon>Endopterygota</taxon>
        <taxon>Coleoptera</taxon>
        <taxon>Polyphaga</taxon>
        <taxon>Elateriformia</taxon>
        <taxon>Elateroidea</taxon>
        <taxon>Elateridae</taxon>
        <taxon>Agrypninae</taxon>
        <taxon>Pyrophorini</taxon>
        <taxon>Ignelater</taxon>
    </lineage>
</organism>
<feature type="region of interest" description="Disordered" evidence="1">
    <location>
        <begin position="12"/>
        <end position="234"/>
    </location>
</feature>
<dbReference type="EMBL" id="VTPC01003934">
    <property type="protein sequence ID" value="KAF2897749.1"/>
    <property type="molecule type" value="Genomic_DNA"/>
</dbReference>
<evidence type="ECO:0000313" key="3">
    <source>
        <dbReference type="Proteomes" id="UP000801492"/>
    </source>
</evidence>
<feature type="compositionally biased region" description="Polar residues" evidence="1">
    <location>
        <begin position="592"/>
        <end position="601"/>
    </location>
</feature>
<feature type="compositionally biased region" description="Polar residues" evidence="1">
    <location>
        <begin position="287"/>
        <end position="311"/>
    </location>
</feature>
<proteinExistence type="predicted"/>
<dbReference type="OrthoDB" id="9806920at2759"/>
<protein>
    <submittedName>
        <fullName evidence="2">Uncharacterized protein</fullName>
    </submittedName>
</protein>
<accession>A0A8K0GFF1</accession>
<feature type="compositionally biased region" description="Basic and acidic residues" evidence="1">
    <location>
        <begin position="664"/>
        <end position="678"/>
    </location>
</feature>